<sequence length="460" mass="50588">MTIQELRILPPLAVARLGASSTPLAAYRLDVDAEAALGYRRIVPDETFELRVETGEIARVYVPERIKFRDGDDVRPVAPFLEVFARTADDLLEPLTVELLDAHGLKPADLRWIVHLGCRKIERRTFDPNDRIEAIVEINDYARHPIHATCTNFRDGKTLPLGWVQYIRPNEEFPEIRFRFTPAAGHVYGASPSGMPYDPKGPEPVHTDPNVPPERILYDPAKGRWLGYKESGTGSYLLTNPGAIFTSDADGQSVGYFDDECDGLVSVSLQVAGKKLSAFARIGAGPPTFAPDTIPIRTVADELEQAAFGVAHEDPATLAEAEEILRRAVETVRLFNTAALNGNTIQGRTNQTSTMVRQDANDFGRFFEPIMAPAIVDNHAILALHQNVLTALRSGTGAWFADALRRPEEVGDLSDLGRRKMPAMMRGADGRHLVLTRRQIDAVVMAAMGSLFSDPVEASA</sequence>
<dbReference type="RefSeq" id="WP_166217266.1">
    <property type="nucleotide sequence ID" value="NZ_CP088284.1"/>
</dbReference>
<protein>
    <submittedName>
        <fullName evidence="1">Uncharacterized protein</fullName>
    </submittedName>
</protein>
<proteinExistence type="predicted"/>
<dbReference type="AlphaFoldDB" id="A0A973WA56"/>
<reference evidence="1" key="1">
    <citation type="submission" date="2020-06" db="EMBL/GenBank/DDBJ databases">
        <title>Whole Genome Sequence of Bradyrhizobium sp. Strain 1S1.</title>
        <authorList>
            <person name="Bromfield E.S.P."/>
            <person name="Cloutier S."/>
        </authorList>
    </citation>
    <scope>NUCLEOTIDE SEQUENCE [LARGE SCALE GENOMIC DNA]</scope>
    <source>
        <strain evidence="1">1S1</strain>
    </source>
</reference>
<accession>A0A973WA56</accession>
<organism evidence="1">
    <name type="scientific">Bradyrhizobium septentrionale</name>
    <dbReference type="NCBI Taxonomy" id="1404411"/>
    <lineage>
        <taxon>Bacteria</taxon>
        <taxon>Pseudomonadati</taxon>
        <taxon>Pseudomonadota</taxon>
        <taxon>Alphaproteobacteria</taxon>
        <taxon>Hyphomicrobiales</taxon>
        <taxon>Nitrobacteraceae</taxon>
        <taxon>Bradyrhizobium</taxon>
    </lineage>
</organism>
<comment type="caution">
    <text evidence="1">The sequence shown here is derived from an EMBL/GenBank/DDBJ whole genome shotgun (WGS) entry which is preliminary data.</text>
</comment>
<name>A0A973WA56_9BRAD</name>
<evidence type="ECO:0000313" key="1">
    <source>
        <dbReference type="EMBL" id="NVI50451.1"/>
    </source>
</evidence>
<dbReference type="EMBL" id="JAAOLE020000002">
    <property type="protein sequence ID" value="NVI50451.1"/>
    <property type="molecule type" value="Genomic_DNA"/>
</dbReference>
<gene>
    <name evidence="1" type="ORF">HAP48_048245</name>
</gene>